<gene>
    <name evidence="1" type="ORF">MRB53_005857</name>
</gene>
<dbReference type="Proteomes" id="UP001234297">
    <property type="component" value="Chromosome 2"/>
</dbReference>
<sequence length="252" mass="29090">MSKGYYGKWHSETYNVTARWGTDRHTVWRNEKPLGYQANPISKRILGYQLEPTRWRRSISIIWHIEAFFSISLIRLKGTEFNIISSNNDRIEVSFRSICDPSERGTTLPLSVDKRFILRSGISGFYCYAIYERLAGWPAFDLVQTRLVFKLRRELFHYMAITDEKQSIMPMPEDLSPRRCKVLALPESVLLTNPINPALKGEVVGQCMWGRGDGAEKGVLWLQKGLRGLETGLEGVRQIWAAVMTVTAWDEW</sequence>
<keyword evidence="2" id="KW-1185">Reference proteome</keyword>
<reference evidence="1 2" key="1">
    <citation type="journal article" date="2022" name="Hortic Res">
        <title>A haplotype resolved chromosomal level avocado genome allows analysis of novel avocado genes.</title>
        <authorList>
            <person name="Nath O."/>
            <person name="Fletcher S.J."/>
            <person name="Hayward A."/>
            <person name="Shaw L.M."/>
            <person name="Masouleh A.K."/>
            <person name="Furtado A."/>
            <person name="Henry R.J."/>
            <person name="Mitter N."/>
        </authorList>
    </citation>
    <scope>NUCLEOTIDE SEQUENCE [LARGE SCALE GENOMIC DNA]</scope>
    <source>
        <strain evidence="2">cv. Hass</strain>
    </source>
</reference>
<protein>
    <submittedName>
        <fullName evidence="1">Uncharacterized protein</fullName>
    </submittedName>
</protein>
<name>A0ACC2MEI4_PERAE</name>
<proteinExistence type="predicted"/>
<evidence type="ECO:0000313" key="2">
    <source>
        <dbReference type="Proteomes" id="UP001234297"/>
    </source>
</evidence>
<comment type="caution">
    <text evidence="1">The sequence shown here is derived from an EMBL/GenBank/DDBJ whole genome shotgun (WGS) entry which is preliminary data.</text>
</comment>
<dbReference type="EMBL" id="CM056810">
    <property type="protein sequence ID" value="KAJ8644109.1"/>
    <property type="molecule type" value="Genomic_DNA"/>
</dbReference>
<evidence type="ECO:0000313" key="1">
    <source>
        <dbReference type="EMBL" id="KAJ8644109.1"/>
    </source>
</evidence>
<accession>A0ACC2MEI4</accession>
<organism evidence="1 2">
    <name type="scientific">Persea americana</name>
    <name type="common">Avocado</name>
    <dbReference type="NCBI Taxonomy" id="3435"/>
    <lineage>
        <taxon>Eukaryota</taxon>
        <taxon>Viridiplantae</taxon>
        <taxon>Streptophyta</taxon>
        <taxon>Embryophyta</taxon>
        <taxon>Tracheophyta</taxon>
        <taxon>Spermatophyta</taxon>
        <taxon>Magnoliopsida</taxon>
        <taxon>Magnoliidae</taxon>
        <taxon>Laurales</taxon>
        <taxon>Lauraceae</taxon>
        <taxon>Persea</taxon>
    </lineage>
</organism>